<evidence type="ECO:0000313" key="16">
    <source>
        <dbReference type="EMBL" id="MDT9600354.1"/>
    </source>
</evidence>
<feature type="domain" description="TonB-dependent receptor-like beta-barrel" evidence="14">
    <location>
        <begin position="283"/>
        <end position="739"/>
    </location>
</feature>
<comment type="similarity">
    <text evidence="11 12">Belongs to the TonB-dependent receptor family.</text>
</comment>
<evidence type="ECO:0000256" key="4">
    <source>
        <dbReference type="ARBA" id="ARBA00022496"/>
    </source>
</evidence>
<dbReference type="PROSITE" id="PS52016">
    <property type="entry name" value="TONB_DEPENDENT_REC_3"/>
    <property type="match status" value="1"/>
</dbReference>
<dbReference type="RefSeq" id="WP_315727450.1">
    <property type="nucleotide sequence ID" value="NZ_JAVUPU010000008.1"/>
</dbReference>
<evidence type="ECO:0000259" key="15">
    <source>
        <dbReference type="Pfam" id="PF07715"/>
    </source>
</evidence>
<feature type="chain" id="PRO_5046236180" evidence="13">
    <location>
        <begin position="30"/>
        <end position="777"/>
    </location>
</feature>
<keyword evidence="3 11" id="KW-1134">Transmembrane beta strand</keyword>
<keyword evidence="10 11" id="KW-0998">Cell outer membrane</keyword>
<evidence type="ECO:0000259" key="14">
    <source>
        <dbReference type="Pfam" id="PF00593"/>
    </source>
</evidence>
<keyword evidence="13" id="KW-0732">Signal</keyword>
<evidence type="ECO:0000256" key="2">
    <source>
        <dbReference type="ARBA" id="ARBA00022448"/>
    </source>
</evidence>
<dbReference type="PANTHER" id="PTHR32552">
    <property type="entry name" value="FERRICHROME IRON RECEPTOR-RELATED"/>
    <property type="match status" value="1"/>
</dbReference>
<keyword evidence="4" id="KW-0410">Iron transport</keyword>
<evidence type="ECO:0000256" key="6">
    <source>
        <dbReference type="ARBA" id="ARBA00023004"/>
    </source>
</evidence>
<dbReference type="InterPro" id="IPR012910">
    <property type="entry name" value="Plug_dom"/>
</dbReference>
<organism evidence="16 17">
    <name type="scientific">Sphingosinicella rhizophila</name>
    <dbReference type="NCBI Taxonomy" id="3050082"/>
    <lineage>
        <taxon>Bacteria</taxon>
        <taxon>Pseudomonadati</taxon>
        <taxon>Pseudomonadota</taxon>
        <taxon>Alphaproteobacteria</taxon>
        <taxon>Sphingomonadales</taxon>
        <taxon>Sphingosinicellaceae</taxon>
        <taxon>Sphingosinicella</taxon>
    </lineage>
</organism>
<dbReference type="Pfam" id="PF00593">
    <property type="entry name" value="TonB_dep_Rec_b-barrel"/>
    <property type="match status" value="1"/>
</dbReference>
<dbReference type="Proteomes" id="UP001259572">
    <property type="component" value="Unassembled WGS sequence"/>
</dbReference>
<keyword evidence="6" id="KW-0408">Iron</keyword>
<keyword evidence="5 11" id="KW-0812">Transmembrane</keyword>
<dbReference type="EMBL" id="JAVUPU010000008">
    <property type="protein sequence ID" value="MDT9600354.1"/>
    <property type="molecule type" value="Genomic_DNA"/>
</dbReference>
<evidence type="ECO:0000313" key="17">
    <source>
        <dbReference type="Proteomes" id="UP001259572"/>
    </source>
</evidence>
<dbReference type="PANTHER" id="PTHR32552:SF81">
    <property type="entry name" value="TONB-DEPENDENT OUTER MEMBRANE RECEPTOR"/>
    <property type="match status" value="1"/>
</dbReference>
<dbReference type="Pfam" id="PF07715">
    <property type="entry name" value="Plug"/>
    <property type="match status" value="1"/>
</dbReference>
<comment type="caution">
    <text evidence="16">The sequence shown here is derived from an EMBL/GenBank/DDBJ whole genome shotgun (WGS) entry which is preliminary data.</text>
</comment>
<evidence type="ECO:0000256" key="1">
    <source>
        <dbReference type="ARBA" id="ARBA00004571"/>
    </source>
</evidence>
<keyword evidence="8 12" id="KW-0798">TonB box</keyword>
<dbReference type="SUPFAM" id="SSF56935">
    <property type="entry name" value="Porins"/>
    <property type="match status" value="1"/>
</dbReference>
<dbReference type="CDD" id="cd01347">
    <property type="entry name" value="ligand_gated_channel"/>
    <property type="match status" value="1"/>
</dbReference>
<keyword evidence="17" id="KW-1185">Reference proteome</keyword>
<dbReference type="Gene3D" id="2.40.170.20">
    <property type="entry name" value="TonB-dependent receptor, beta-barrel domain"/>
    <property type="match status" value="1"/>
</dbReference>
<feature type="domain" description="TonB-dependent receptor plug" evidence="15">
    <location>
        <begin position="69"/>
        <end position="171"/>
    </location>
</feature>
<keyword evidence="9 11" id="KW-0472">Membrane</keyword>
<evidence type="ECO:0000256" key="10">
    <source>
        <dbReference type="ARBA" id="ARBA00023237"/>
    </source>
</evidence>
<keyword evidence="16" id="KW-0675">Receptor</keyword>
<evidence type="ECO:0000256" key="12">
    <source>
        <dbReference type="RuleBase" id="RU003357"/>
    </source>
</evidence>
<comment type="subcellular location">
    <subcellularLocation>
        <location evidence="1 11">Cell outer membrane</location>
        <topology evidence="1 11">Multi-pass membrane protein</topology>
    </subcellularLocation>
</comment>
<keyword evidence="7" id="KW-0406">Ion transport</keyword>
<evidence type="ECO:0000256" key="5">
    <source>
        <dbReference type="ARBA" id="ARBA00022692"/>
    </source>
</evidence>
<evidence type="ECO:0000256" key="8">
    <source>
        <dbReference type="ARBA" id="ARBA00023077"/>
    </source>
</evidence>
<dbReference type="InterPro" id="IPR039426">
    <property type="entry name" value="TonB-dep_rcpt-like"/>
</dbReference>
<accession>A0ABU3QAC9</accession>
<dbReference type="InterPro" id="IPR036942">
    <property type="entry name" value="Beta-barrel_TonB_sf"/>
</dbReference>
<protein>
    <submittedName>
        <fullName evidence="16">TonB-dependent receptor</fullName>
    </submittedName>
</protein>
<evidence type="ECO:0000256" key="3">
    <source>
        <dbReference type="ARBA" id="ARBA00022452"/>
    </source>
</evidence>
<name>A0ABU3QAC9_9SPHN</name>
<keyword evidence="2 11" id="KW-0813">Transport</keyword>
<evidence type="ECO:0000256" key="7">
    <source>
        <dbReference type="ARBA" id="ARBA00023065"/>
    </source>
</evidence>
<evidence type="ECO:0000256" key="11">
    <source>
        <dbReference type="PROSITE-ProRule" id="PRU01360"/>
    </source>
</evidence>
<feature type="signal peptide" evidence="13">
    <location>
        <begin position="1"/>
        <end position="29"/>
    </location>
</feature>
<evidence type="ECO:0000256" key="13">
    <source>
        <dbReference type="SAM" id="SignalP"/>
    </source>
</evidence>
<proteinExistence type="inferred from homology"/>
<reference evidence="16 17" key="1">
    <citation type="submission" date="2023-05" db="EMBL/GenBank/DDBJ databases">
        <authorList>
            <person name="Guo Y."/>
        </authorList>
    </citation>
    <scope>NUCLEOTIDE SEQUENCE [LARGE SCALE GENOMIC DNA]</scope>
    <source>
        <strain evidence="16 17">GR2756</strain>
    </source>
</reference>
<dbReference type="InterPro" id="IPR000531">
    <property type="entry name" value="Beta-barrel_TonB"/>
</dbReference>
<sequence>MKRAKLKAESSLKILTLLAVLGAAGPAFAQDAALPADSVVGTDPATELAGNEGDSGDIIVTARRREESLMDVPVSISAVTAEEIELRGAKTLEDLARSVPGLVVARGSEQGDKNFAIRGISSASTVAVYLDDTPITFGENSPDLKLFDIAQVEVLRGPQGTLFGASSMGGAIRYASPRAHFTAFEGMGRVEGSLLRYGGTSYEGQGVVTGPLVHDRLALRLSGFYRHDAGYNDLRDETNGEIVRRNIDTVDSFGGRAALSARIGERVEGTLSVIYQDEDHDGLPTFFSGRGVTDTIALPPRSRVGRADNFRKDRTVLPNLTLSADLGFARLTSSSSYVNRKLAVGADFSYFVQAALGIPDPFPLSVQSREFREFSGYVQELRLASSSTGPLQWLLGGFYRKTSEHRPQSVPSNLGVLIPALEPALLPGGSLFEREVDTRRRQLAGFGELSYTIADVLTITAGVRFTELKQRIDREADGLFNGGFSEVHLASKESPITPKFSVQYSPSDQVMVYATAAKGFREGGPNAPVPLSLPACVSALAALGLTDAPATYGTDSLWSYELGTKLQTSDRKFRVVGAVYHIDWSKIQESINLSGGCGFGFTDNIGSARSRGFELEATWRPVNGLSIDVALGHNNAKLTQDLITGANASGPIIAAPKGTRLSDTPDWTAFVAGHYTFPLSGSWKGFARAELQYVGDARRHLNTPSDDPRNLFQQSYELVNLRFGVTSGETEIQFFVNNLFNDDTLLYQSYQNFAPGTAYEGIQVRPRVIGISAKRLF</sequence>
<gene>
    <name evidence="16" type="ORF">RQX22_15445</name>
</gene>
<evidence type="ECO:0000256" key="9">
    <source>
        <dbReference type="ARBA" id="ARBA00023136"/>
    </source>
</evidence>